<name>A0ABD2QDL0_9PLAT</name>
<accession>A0ABD2QDL0</accession>
<evidence type="ECO:0000313" key="3">
    <source>
        <dbReference type="Proteomes" id="UP001626550"/>
    </source>
</evidence>
<feature type="region of interest" description="Disordered" evidence="1">
    <location>
        <begin position="1"/>
        <end position="46"/>
    </location>
</feature>
<feature type="compositionally biased region" description="Polar residues" evidence="1">
    <location>
        <begin position="66"/>
        <end position="90"/>
    </location>
</feature>
<reference evidence="2 3" key="1">
    <citation type="submission" date="2024-11" db="EMBL/GenBank/DDBJ databases">
        <title>Adaptive evolution of stress response genes in parasites aligns with host niche diversity.</title>
        <authorList>
            <person name="Hahn C."/>
            <person name="Resl P."/>
        </authorList>
    </citation>
    <scope>NUCLEOTIDE SEQUENCE [LARGE SCALE GENOMIC DNA]</scope>
    <source>
        <strain evidence="2">EGGRZ-B1_66</strain>
        <tissue evidence="2">Body</tissue>
    </source>
</reference>
<dbReference type="AlphaFoldDB" id="A0ABD2QDL0"/>
<dbReference type="Proteomes" id="UP001626550">
    <property type="component" value="Unassembled WGS sequence"/>
</dbReference>
<feature type="region of interest" description="Disordered" evidence="1">
    <location>
        <begin position="60"/>
        <end position="92"/>
    </location>
</feature>
<organism evidence="2 3">
    <name type="scientific">Cichlidogyrus casuarinus</name>
    <dbReference type="NCBI Taxonomy" id="1844966"/>
    <lineage>
        <taxon>Eukaryota</taxon>
        <taxon>Metazoa</taxon>
        <taxon>Spiralia</taxon>
        <taxon>Lophotrochozoa</taxon>
        <taxon>Platyhelminthes</taxon>
        <taxon>Monogenea</taxon>
        <taxon>Monopisthocotylea</taxon>
        <taxon>Dactylogyridea</taxon>
        <taxon>Ancyrocephalidae</taxon>
        <taxon>Cichlidogyrus</taxon>
    </lineage>
</organism>
<gene>
    <name evidence="2" type="ORF">Ciccas_003699</name>
</gene>
<evidence type="ECO:0000256" key="1">
    <source>
        <dbReference type="SAM" id="MobiDB-lite"/>
    </source>
</evidence>
<keyword evidence="3" id="KW-1185">Reference proteome</keyword>
<feature type="compositionally biased region" description="Polar residues" evidence="1">
    <location>
        <begin position="1"/>
        <end position="10"/>
    </location>
</feature>
<evidence type="ECO:0000313" key="2">
    <source>
        <dbReference type="EMBL" id="KAL3317634.1"/>
    </source>
</evidence>
<proteinExistence type="predicted"/>
<dbReference type="EMBL" id="JBJKFK010000352">
    <property type="protein sequence ID" value="KAL3317634.1"/>
    <property type="molecule type" value="Genomic_DNA"/>
</dbReference>
<protein>
    <submittedName>
        <fullName evidence="2">Uncharacterized protein</fullName>
    </submittedName>
</protein>
<sequence length="123" mass="13423">MSRRLSQTTSPAPPPPMQQAKLKSTQNGSCILPGYNAPVPEQNRPVRNKMKSNIFGVDENTKFEANRSNIGSGGDLQNTPSDQGYRTTPISDDDVNVDKCQAALFLLSVFALHLESPILLPLK</sequence>
<comment type="caution">
    <text evidence="2">The sequence shown here is derived from an EMBL/GenBank/DDBJ whole genome shotgun (WGS) entry which is preliminary data.</text>
</comment>